<reference evidence="3 4" key="1">
    <citation type="submission" date="2018-12" db="EMBL/GenBank/DDBJ databases">
        <authorList>
            <consortium name="Pathogen Informatics"/>
        </authorList>
    </citation>
    <scope>NUCLEOTIDE SEQUENCE [LARGE SCALE GENOMIC DNA]</scope>
    <source>
        <strain evidence="3 4">NCTC11466</strain>
    </source>
</reference>
<dbReference type="Proteomes" id="UP000274122">
    <property type="component" value="Chromosome"/>
</dbReference>
<protein>
    <submittedName>
        <fullName evidence="3">Putative oxidoreductase</fullName>
        <ecNumber evidence="3">1.1.1.-</ecNumber>
    </submittedName>
</protein>
<dbReference type="CDD" id="cd19076">
    <property type="entry name" value="AKR_AKR13A_13D"/>
    <property type="match status" value="1"/>
</dbReference>
<gene>
    <name evidence="3" type="primary">iolS_1</name>
    <name evidence="3" type="ORF">NCTC11466_02728</name>
</gene>
<evidence type="ECO:0000259" key="2">
    <source>
        <dbReference type="Pfam" id="PF00248"/>
    </source>
</evidence>
<keyword evidence="1 3" id="KW-0560">Oxidoreductase</keyword>
<dbReference type="GO" id="GO:0005737">
    <property type="term" value="C:cytoplasm"/>
    <property type="evidence" value="ECO:0007669"/>
    <property type="project" value="TreeGrafter"/>
</dbReference>
<dbReference type="Pfam" id="PF00248">
    <property type="entry name" value="Aldo_ket_red"/>
    <property type="match status" value="1"/>
</dbReference>
<evidence type="ECO:0000313" key="4">
    <source>
        <dbReference type="Proteomes" id="UP000274122"/>
    </source>
</evidence>
<sequence length="327" mass="35609">MQTRNLTPSLNVSAIGLGCMGMSEFYGPRDDEKSLAVLDKALTQGINFLDTSDTYGPWHNEELIGKFIKTRKPALKLATKFGIVRQPGEYKRSLCNSPDYARKSCEASLKRLGVDHIDLYYVHRINHQTPIEDTMIGLAKLVQEGKIGHIGLCEVSADTLRRAHAIHPVSAVQTEYSLWSREAEASVLPLCKALGVGFVAYSPLGRGFLTGKFQHQPVPGKDDFRSTLPRFQPENLAINHSLVDLIKALAVSKDCKPSQIALAWLLAQGENIVPIPGTCNLNHLSENAGALDVQLSSAELKALRAAVSAIPIAGERYTPEGMKGVGV</sequence>
<feature type="domain" description="NADP-dependent oxidoreductase" evidence="2">
    <location>
        <begin position="15"/>
        <end position="306"/>
    </location>
</feature>
<dbReference type="InterPro" id="IPR023210">
    <property type="entry name" value="NADP_OxRdtase_dom"/>
</dbReference>
<accession>A0A447V417</accession>
<keyword evidence="4" id="KW-1185">Reference proteome</keyword>
<dbReference type="EC" id="1.1.1.-" evidence="3"/>
<dbReference type="EMBL" id="LR134201">
    <property type="protein sequence ID" value="VEB98549.1"/>
    <property type="molecule type" value="Genomic_DNA"/>
</dbReference>
<evidence type="ECO:0000313" key="3">
    <source>
        <dbReference type="EMBL" id="VEB98549.1"/>
    </source>
</evidence>
<dbReference type="InterPro" id="IPR050791">
    <property type="entry name" value="Aldo-Keto_reductase"/>
</dbReference>
<dbReference type="RefSeq" id="WP_126356721.1">
    <property type="nucleotide sequence ID" value="NZ_LR134201.1"/>
</dbReference>
<dbReference type="Gene3D" id="3.20.20.100">
    <property type="entry name" value="NADP-dependent oxidoreductase domain"/>
    <property type="match status" value="1"/>
</dbReference>
<dbReference type="GO" id="GO:0016491">
    <property type="term" value="F:oxidoreductase activity"/>
    <property type="evidence" value="ECO:0007669"/>
    <property type="project" value="UniProtKB-KW"/>
</dbReference>
<dbReference type="SUPFAM" id="SSF51430">
    <property type="entry name" value="NAD(P)-linked oxidoreductase"/>
    <property type="match status" value="1"/>
</dbReference>
<dbReference type="PANTHER" id="PTHR43625:SF40">
    <property type="entry name" value="ALDO-KETO REDUCTASE YAKC [NADP(+)]"/>
    <property type="match status" value="1"/>
</dbReference>
<dbReference type="AlphaFoldDB" id="A0A447V417"/>
<proteinExistence type="predicted"/>
<evidence type="ECO:0000256" key="1">
    <source>
        <dbReference type="ARBA" id="ARBA00023002"/>
    </source>
</evidence>
<dbReference type="KEGG" id="clap:NCTC11466_02728"/>
<dbReference type="PROSITE" id="PS51257">
    <property type="entry name" value="PROKAR_LIPOPROTEIN"/>
    <property type="match status" value="1"/>
</dbReference>
<organism evidence="3 4">
    <name type="scientific">Cedecea lapagei</name>
    <dbReference type="NCBI Taxonomy" id="158823"/>
    <lineage>
        <taxon>Bacteria</taxon>
        <taxon>Pseudomonadati</taxon>
        <taxon>Pseudomonadota</taxon>
        <taxon>Gammaproteobacteria</taxon>
        <taxon>Enterobacterales</taxon>
        <taxon>Enterobacteriaceae</taxon>
        <taxon>Cedecea</taxon>
    </lineage>
</organism>
<dbReference type="PANTHER" id="PTHR43625">
    <property type="entry name" value="AFLATOXIN B1 ALDEHYDE REDUCTASE"/>
    <property type="match status" value="1"/>
</dbReference>
<dbReference type="InterPro" id="IPR036812">
    <property type="entry name" value="NAD(P)_OxRdtase_dom_sf"/>
</dbReference>
<dbReference type="OrthoDB" id="9772407at2"/>
<name>A0A447V417_9ENTR</name>